<protein>
    <submittedName>
        <fullName evidence="3">Pimeloyl-ACP methyl ester carboxylesterase</fullName>
    </submittedName>
</protein>
<accession>A0A2W7N545</accession>
<evidence type="ECO:0000313" key="4">
    <source>
        <dbReference type="Proteomes" id="UP000248646"/>
    </source>
</evidence>
<organism evidence="3 4">
    <name type="scientific">Psychrobacillus insolitus</name>
    <dbReference type="NCBI Taxonomy" id="1461"/>
    <lineage>
        <taxon>Bacteria</taxon>
        <taxon>Bacillati</taxon>
        <taxon>Bacillota</taxon>
        <taxon>Bacilli</taxon>
        <taxon>Bacillales</taxon>
        <taxon>Bacillaceae</taxon>
        <taxon>Psychrobacillus</taxon>
    </lineage>
</organism>
<keyword evidence="4" id="KW-1185">Reference proteome</keyword>
<feature type="domain" description="AB hydrolase-1" evidence="2">
    <location>
        <begin position="24"/>
        <end position="259"/>
    </location>
</feature>
<dbReference type="RefSeq" id="WP_111439708.1">
    <property type="nucleotide sequence ID" value="NZ_QKZI01000004.1"/>
</dbReference>
<dbReference type="Proteomes" id="UP000248646">
    <property type="component" value="Unassembled WGS sequence"/>
</dbReference>
<name>A0A2W7N545_9BACI</name>
<evidence type="ECO:0000256" key="1">
    <source>
        <dbReference type="ARBA" id="ARBA00022801"/>
    </source>
</evidence>
<dbReference type="InterPro" id="IPR050266">
    <property type="entry name" value="AB_hydrolase_sf"/>
</dbReference>
<evidence type="ECO:0000259" key="2">
    <source>
        <dbReference type="Pfam" id="PF00561"/>
    </source>
</evidence>
<proteinExistence type="predicted"/>
<dbReference type="GO" id="GO:0016020">
    <property type="term" value="C:membrane"/>
    <property type="evidence" value="ECO:0007669"/>
    <property type="project" value="TreeGrafter"/>
</dbReference>
<dbReference type="Pfam" id="PF00561">
    <property type="entry name" value="Abhydrolase_1"/>
    <property type="match status" value="1"/>
</dbReference>
<sequence length="282" mass="31646">MEFYKVNVNGNDIQVADYPGEKGPIIAIHGLTGTHKQMHYYAEKLKGEYRFISVDLRGRGNSAQTDPETSIFKHADDILGLIRELKIENPILLGYSMGGFISAIVASKLKSVQALILLDGAAKASEHQRGIVQPSLGRISREFTSKAHYAEETKKIYTNLGVKWNDVLQETVEYEVGDAGDHWENKSTESRIVADFNSFFTFSPKEIFPQIECPALLVYAEGTIGSMGPLFLITDYDETKESANNLETVVSDCNHYTMVFEERTEINGYIENFLNKLNTEVK</sequence>
<gene>
    <name evidence="3" type="ORF">C7437_10474</name>
</gene>
<dbReference type="OrthoDB" id="9773293at2"/>
<dbReference type="PANTHER" id="PTHR43798">
    <property type="entry name" value="MONOACYLGLYCEROL LIPASE"/>
    <property type="match status" value="1"/>
</dbReference>
<dbReference type="PANTHER" id="PTHR43798:SF31">
    <property type="entry name" value="AB HYDROLASE SUPERFAMILY PROTEIN YCLE"/>
    <property type="match status" value="1"/>
</dbReference>
<dbReference type="SUPFAM" id="SSF53474">
    <property type="entry name" value="alpha/beta-Hydrolases"/>
    <property type="match status" value="1"/>
</dbReference>
<dbReference type="InterPro" id="IPR029058">
    <property type="entry name" value="AB_hydrolase_fold"/>
</dbReference>
<comment type="caution">
    <text evidence="3">The sequence shown here is derived from an EMBL/GenBank/DDBJ whole genome shotgun (WGS) entry which is preliminary data.</text>
</comment>
<dbReference type="AlphaFoldDB" id="A0A2W7N545"/>
<reference evidence="3 4" key="1">
    <citation type="submission" date="2018-06" db="EMBL/GenBank/DDBJ databases">
        <title>Genomic Encyclopedia of Type Strains, Phase IV (KMG-IV): sequencing the most valuable type-strain genomes for metagenomic binning, comparative biology and taxonomic classification.</title>
        <authorList>
            <person name="Goeker M."/>
        </authorList>
    </citation>
    <scope>NUCLEOTIDE SEQUENCE [LARGE SCALE GENOMIC DNA]</scope>
    <source>
        <strain evidence="3 4">DSM 5</strain>
    </source>
</reference>
<evidence type="ECO:0000313" key="3">
    <source>
        <dbReference type="EMBL" id="PZX04562.1"/>
    </source>
</evidence>
<dbReference type="GO" id="GO:0016787">
    <property type="term" value="F:hydrolase activity"/>
    <property type="evidence" value="ECO:0007669"/>
    <property type="project" value="UniProtKB-KW"/>
</dbReference>
<dbReference type="EMBL" id="QKZI01000004">
    <property type="protein sequence ID" value="PZX04562.1"/>
    <property type="molecule type" value="Genomic_DNA"/>
</dbReference>
<dbReference type="Gene3D" id="3.40.50.1820">
    <property type="entry name" value="alpha/beta hydrolase"/>
    <property type="match status" value="1"/>
</dbReference>
<keyword evidence="1" id="KW-0378">Hydrolase</keyword>
<dbReference type="InterPro" id="IPR000073">
    <property type="entry name" value="AB_hydrolase_1"/>
</dbReference>